<accession>A0ABU5HGM0</accession>
<reference evidence="2 3" key="1">
    <citation type="submission" date="2023-12" db="EMBL/GenBank/DDBJ databases">
        <title>the genome sequence of Hyalangium sp. s54d21.</title>
        <authorList>
            <person name="Zhang X."/>
        </authorList>
    </citation>
    <scope>NUCLEOTIDE SEQUENCE [LARGE SCALE GENOMIC DNA]</scope>
    <source>
        <strain evidence="3">s54d21</strain>
    </source>
</reference>
<feature type="compositionally biased region" description="Basic residues" evidence="1">
    <location>
        <begin position="21"/>
        <end position="41"/>
    </location>
</feature>
<protein>
    <submittedName>
        <fullName evidence="2">Uncharacterized protein</fullName>
    </submittedName>
</protein>
<evidence type="ECO:0000313" key="2">
    <source>
        <dbReference type="EMBL" id="MDY7231988.1"/>
    </source>
</evidence>
<organism evidence="2 3">
    <name type="scientific">Hyalangium rubrum</name>
    <dbReference type="NCBI Taxonomy" id="3103134"/>
    <lineage>
        <taxon>Bacteria</taxon>
        <taxon>Pseudomonadati</taxon>
        <taxon>Myxococcota</taxon>
        <taxon>Myxococcia</taxon>
        <taxon>Myxococcales</taxon>
        <taxon>Cystobacterineae</taxon>
        <taxon>Archangiaceae</taxon>
        <taxon>Hyalangium</taxon>
    </lineage>
</organism>
<proteinExistence type="predicted"/>
<dbReference type="EMBL" id="JAXIVS010000017">
    <property type="protein sequence ID" value="MDY7231988.1"/>
    <property type="molecule type" value="Genomic_DNA"/>
</dbReference>
<dbReference type="RefSeq" id="WP_321550703.1">
    <property type="nucleotide sequence ID" value="NZ_JAXIVS010000017.1"/>
</dbReference>
<dbReference type="Proteomes" id="UP001291309">
    <property type="component" value="Unassembled WGS sequence"/>
</dbReference>
<evidence type="ECO:0000256" key="1">
    <source>
        <dbReference type="SAM" id="MobiDB-lite"/>
    </source>
</evidence>
<feature type="compositionally biased region" description="Basic residues" evidence="1">
    <location>
        <begin position="51"/>
        <end position="63"/>
    </location>
</feature>
<gene>
    <name evidence="2" type="ORF">SYV04_36710</name>
</gene>
<comment type="caution">
    <text evidence="2">The sequence shown here is derived from an EMBL/GenBank/DDBJ whole genome shotgun (WGS) entry which is preliminary data.</text>
</comment>
<keyword evidence="3" id="KW-1185">Reference proteome</keyword>
<name>A0ABU5HGM0_9BACT</name>
<feature type="region of interest" description="Disordered" evidence="1">
    <location>
        <begin position="1"/>
        <end position="63"/>
    </location>
</feature>
<sequence>MATAKRSTGKRKNSLVENINRRKRAGTSRSKRKSTVSKKAYRNMQRGWPKTARKKSTRSRKSS</sequence>
<evidence type="ECO:0000313" key="3">
    <source>
        <dbReference type="Proteomes" id="UP001291309"/>
    </source>
</evidence>